<dbReference type="SUPFAM" id="SSF75304">
    <property type="entry name" value="Amidase signature (AS) enzymes"/>
    <property type="match status" value="1"/>
</dbReference>
<dbReference type="Proteomes" id="UP000000692">
    <property type="component" value="Chromosome"/>
</dbReference>
<protein>
    <submittedName>
        <fullName evidence="2">Amidase protein</fullName>
        <ecNumber evidence="2">6.3.5.-</ecNumber>
    </submittedName>
</protein>
<dbReference type="PATRIC" id="fig|759362.5.peg.230"/>
<evidence type="ECO:0000259" key="1">
    <source>
        <dbReference type="Pfam" id="PF01425"/>
    </source>
</evidence>
<keyword evidence="2" id="KW-0436">Ligase</keyword>
<dbReference type="InterPro" id="IPR000120">
    <property type="entry name" value="Amidase"/>
</dbReference>
<dbReference type="EMBL" id="CP002018">
    <property type="protein sequence ID" value="AEM40057.1"/>
    <property type="molecule type" value="Genomic_DNA"/>
</dbReference>
<name>F9Y901_KETVW</name>
<reference evidence="2" key="1">
    <citation type="journal article" date="2011" name="J. Bacteriol.">
        <title>Complete genome sequence of the industrial strain Ketogulonicigenium vulgare WSH-001.</title>
        <authorList>
            <person name="Liu L."/>
            <person name="Li Y."/>
            <person name="Zhang J."/>
            <person name="Zhou Z."/>
            <person name="Liu J."/>
            <person name="Li X."/>
            <person name="Zhou J."/>
            <person name="Du G."/>
            <person name="Wang L."/>
            <person name="Chen J."/>
        </authorList>
    </citation>
    <scope>NUCLEOTIDE SEQUENCE [LARGE SCALE GENOMIC DNA]</scope>
    <source>
        <strain evidence="2">WSH-001</strain>
    </source>
</reference>
<dbReference type="PANTHER" id="PTHR11895:SF76">
    <property type="entry name" value="INDOLEACETAMIDE HYDROLASE"/>
    <property type="match status" value="1"/>
</dbReference>
<dbReference type="PANTHER" id="PTHR11895">
    <property type="entry name" value="TRANSAMIDASE"/>
    <property type="match status" value="1"/>
</dbReference>
<dbReference type="HOGENOM" id="CLU_009600_0_4_5"/>
<sequence>MAHPVTDTVTDPADLTATQARAMISRRQLSPVELAEACITRTNAVNHAVNALVAWDFDRLLDEARAAEAALTSGAPLGAVHGLPFGVKDMIDVAGLPTTFGSTIYRDNVATKDSAIVAQMRAAGGGVLGKTNNPEFSAGGNTRNAVYGVTANPFDLTKTCAGSSGGSAVALAVGMAPLCTGSDTGGSLRNPAAFCGVVGFRPSPGVVPGTTRGPALIPLPTSGPMGRTVADVGLMLSVMATPDRSDPYTFVTDGKTPWNPADFTRLPRVDLGRLKVAMTEDYGFSLTQNVVREAFRARCEALAPQFGQLDAATPDCTNADRIFAVLRAVMMLSGHATNMANHADQMGPNVTDNWNEGLSYSAQDVAQALSMQGAYYRNWQLFFEDYDYVISPAVTVSPFDWRDLYPQDIDGVKTQSYYHWLSQAYASTIAGHPSISLPLGRDALGLPFGFQIVGRRGDDLGVLAVAAEIEALFAGDATFGRPKADIEMLKAAPPLSQQDGFLGFA</sequence>
<organism evidence="2 3">
    <name type="scientific">Ketogulonicigenium vulgare (strain WSH-001)</name>
    <dbReference type="NCBI Taxonomy" id="759362"/>
    <lineage>
        <taxon>Bacteria</taxon>
        <taxon>Pseudomonadati</taxon>
        <taxon>Pseudomonadota</taxon>
        <taxon>Alphaproteobacteria</taxon>
        <taxon>Rhodobacterales</taxon>
        <taxon>Roseobacteraceae</taxon>
        <taxon>Ketogulonicigenium</taxon>
    </lineage>
</organism>
<feature type="domain" description="Amidase" evidence="1">
    <location>
        <begin position="33"/>
        <end position="462"/>
    </location>
</feature>
<evidence type="ECO:0000313" key="3">
    <source>
        <dbReference type="Proteomes" id="UP000000692"/>
    </source>
</evidence>
<dbReference type="GO" id="GO:0016874">
    <property type="term" value="F:ligase activity"/>
    <property type="evidence" value="ECO:0007669"/>
    <property type="project" value="UniProtKB-KW"/>
</dbReference>
<dbReference type="RefSeq" id="WP_014537473.1">
    <property type="nucleotide sequence ID" value="NC_017384.1"/>
</dbReference>
<evidence type="ECO:0000313" key="2">
    <source>
        <dbReference type="EMBL" id="AEM40057.1"/>
    </source>
</evidence>
<dbReference type="OrthoDB" id="9777859at2"/>
<accession>F9Y901</accession>
<dbReference type="InterPro" id="IPR036928">
    <property type="entry name" value="AS_sf"/>
</dbReference>
<dbReference type="KEGG" id="kvl:KVU_0218"/>
<dbReference type="Pfam" id="PF01425">
    <property type="entry name" value="Amidase"/>
    <property type="match status" value="1"/>
</dbReference>
<dbReference type="Gene3D" id="3.90.1300.10">
    <property type="entry name" value="Amidase signature (AS) domain"/>
    <property type="match status" value="1"/>
</dbReference>
<keyword evidence="3" id="KW-1185">Reference proteome</keyword>
<dbReference type="InterPro" id="IPR023631">
    <property type="entry name" value="Amidase_dom"/>
</dbReference>
<gene>
    <name evidence="2" type="ordered locus">KVU_0218</name>
</gene>
<dbReference type="AlphaFoldDB" id="F9Y901"/>
<dbReference type="eggNOG" id="COG0154">
    <property type="taxonomic scope" value="Bacteria"/>
</dbReference>
<proteinExistence type="predicted"/>
<dbReference type="EC" id="6.3.5.-" evidence="2"/>